<evidence type="ECO:0000313" key="3">
    <source>
        <dbReference type="Proteomes" id="UP000002281"/>
    </source>
</evidence>
<dbReference type="PANTHER" id="PTHR12922">
    <property type="entry name" value="UBIQUINONE BIOSYNTHESIS PROTEIN"/>
    <property type="match status" value="1"/>
</dbReference>
<organism evidence="2 3">
    <name type="scientific">Equus caballus</name>
    <name type="common">Horse</name>
    <dbReference type="NCBI Taxonomy" id="9796"/>
    <lineage>
        <taxon>Eukaryota</taxon>
        <taxon>Metazoa</taxon>
        <taxon>Chordata</taxon>
        <taxon>Craniata</taxon>
        <taxon>Vertebrata</taxon>
        <taxon>Euteleostomi</taxon>
        <taxon>Mammalia</taxon>
        <taxon>Eutheria</taxon>
        <taxon>Laurasiatheria</taxon>
        <taxon>Perissodactyla</taxon>
        <taxon>Equidae</taxon>
        <taxon>Equus</taxon>
    </lineage>
</organism>
<proteinExistence type="predicted"/>
<dbReference type="Ensembl" id="ENSECAT00000000373.4">
    <property type="protein sequence ID" value="ENSECAP00000076863.1"/>
    <property type="gene ID" value="ENSECAG00000048391.1"/>
</dbReference>
<sequence length="207" mass="22437">MATLLRRALRPFPPLQGPPGPAADVPLRAASHGAGLLYPEHIPTSPLQKALLAAGSAGMALYNPYRHDMVAVLGETTGRRALKVLRDQMRRDPEGSQILQERPRISLSTLDLGKLQSLPEGSLGREYLRFLDVNPLFPSALSWTLPFTSRKEPSTGGDWAWPSPGRGQRGADTLLCPAMHTTGLSSWPLLTSHSPALPPRRDCGEVV</sequence>
<reference evidence="2" key="2">
    <citation type="submission" date="2025-08" db="UniProtKB">
        <authorList>
            <consortium name="Ensembl"/>
        </authorList>
    </citation>
    <scope>IDENTIFICATION</scope>
    <source>
        <strain evidence="2">Thoroughbred</strain>
    </source>
</reference>
<dbReference type="Pfam" id="PF05019">
    <property type="entry name" value="Coq4"/>
    <property type="match status" value="1"/>
</dbReference>
<name>A0A9L0SRL1_HORSE</name>
<keyword evidence="1" id="KW-0831">Ubiquinone biosynthesis</keyword>
<dbReference type="AlphaFoldDB" id="A0A9L0SRL1"/>
<evidence type="ECO:0000256" key="1">
    <source>
        <dbReference type="ARBA" id="ARBA00022688"/>
    </source>
</evidence>
<accession>A0A9L0SRL1</accession>
<gene>
    <name evidence="2" type="primary">COQ4</name>
</gene>
<keyword evidence="3" id="KW-1185">Reference proteome</keyword>
<dbReference type="GO" id="GO:0006744">
    <property type="term" value="P:ubiquinone biosynthetic process"/>
    <property type="evidence" value="ECO:0007669"/>
    <property type="project" value="UniProtKB-KW"/>
</dbReference>
<evidence type="ECO:0000313" key="2">
    <source>
        <dbReference type="Ensembl" id="ENSECAP00000076863.1"/>
    </source>
</evidence>
<dbReference type="GeneTree" id="ENSGT00390000003828"/>
<dbReference type="Proteomes" id="UP000002281">
    <property type="component" value="Chromosome 25"/>
</dbReference>
<reference evidence="2" key="3">
    <citation type="submission" date="2025-09" db="UniProtKB">
        <authorList>
            <consortium name="Ensembl"/>
        </authorList>
    </citation>
    <scope>IDENTIFICATION</scope>
    <source>
        <strain evidence="2">Thoroughbred</strain>
    </source>
</reference>
<reference evidence="2 3" key="1">
    <citation type="journal article" date="2009" name="Science">
        <title>Genome sequence, comparative analysis, and population genetics of the domestic horse.</title>
        <authorList>
            <consortium name="Broad Institute Genome Sequencing Platform"/>
            <consortium name="Broad Institute Whole Genome Assembly Team"/>
            <person name="Wade C.M."/>
            <person name="Giulotto E."/>
            <person name="Sigurdsson S."/>
            <person name="Zoli M."/>
            <person name="Gnerre S."/>
            <person name="Imsland F."/>
            <person name="Lear T.L."/>
            <person name="Adelson D.L."/>
            <person name="Bailey E."/>
            <person name="Bellone R.R."/>
            <person name="Bloecker H."/>
            <person name="Distl O."/>
            <person name="Edgar R.C."/>
            <person name="Garber M."/>
            <person name="Leeb T."/>
            <person name="Mauceli E."/>
            <person name="MacLeod J.N."/>
            <person name="Penedo M.C.T."/>
            <person name="Raison J.M."/>
            <person name="Sharpe T."/>
            <person name="Vogel J."/>
            <person name="Andersson L."/>
            <person name="Antczak D.F."/>
            <person name="Biagi T."/>
            <person name="Binns M.M."/>
            <person name="Chowdhary B.P."/>
            <person name="Coleman S.J."/>
            <person name="Della Valle G."/>
            <person name="Fryc S."/>
            <person name="Guerin G."/>
            <person name="Hasegawa T."/>
            <person name="Hill E.W."/>
            <person name="Jurka J."/>
            <person name="Kiialainen A."/>
            <person name="Lindgren G."/>
            <person name="Liu J."/>
            <person name="Magnani E."/>
            <person name="Mickelson J.R."/>
            <person name="Murray J."/>
            <person name="Nergadze S.G."/>
            <person name="Onofrio R."/>
            <person name="Pedroni S."/>
            <person name="Piras M.F."/>
            <person name="Raudsepp T."/>
            <person name="Rocchi M."/>
            <person name="Roeed K.H."/>
            <person name="Ryder O.A."/>
            <person name="Searle S."/>
            <person name="Skow L."/>
            <person name="Swinburne J.E."/>
            <person name="Syvaenen A.C."/>
            <person name="Tozaki T."/>
            <person name="Valberg S.J."/>
            <person name="Vaudin M."/>
            <person name="White J.R."/>
            <person name="Zody M.C."/>
            <person name="Lander E.S."/>
            <person name="Lindblad-Toh K."/>
        </authorList>
    </citation>
    <scope>NUCLEOTIDE SEQUENCE [LARGE SCALE GENOMIC DNA]</scope>
    <source>
        <strain evidence="2 3">Thoroughbred</strain>
    </source>
</reference>
<protein>
    <submittedName>
        <fullName evidence="2">Coenzyme Q4</fullName>
    </submittedName>
</protein>
<dbReference type="PANTHER" id="PTHR12922:SF7">
    <property type="entry name" value="UBIQUINONE BIOSYNTHESIS PROTEIN COQ4 HOMOLOG, MITOCHONDRIAL"/>
    <property type="match status" value="1"/>
</dbReference>
<dbReference type="InterPro" id="IPR007715">
    <property type="entry name" value="Coq4"/>
</dbReference>